<gene>
    <name evidence="3 4" type="primary">LOC114333621</name>
</gene>
<organism evidence="3">
    <name type="scientific">Diabrotica virgifera virgifera</name>
    <name type="common">western corn rootworm</name>
    <dbReference type="NCBI Taxonomy" id="50390"/>
    <lineage>
        <taxon>Eukaryota</taxon>
        <taxon>Metazoa</taxon>
        <taxon>Ecdysozoa</taxon>
        <taxon>Arthropoda</taxon>
        <taxon>Hexapoda</taxon>
        <taxon>Insecta</taxon>
        <taxon>Pterygota</taxon>
        <taxon>Neoptera</taxon>
        <taxon>Endopterygota</taxon>
        <taxon>Coleoptera</taxon>
        <taxon>Polyphaga</taxon>
        <taxon>Cucujiformia</taxon>
        <taxon>Chrysomeloidea</taxon>
        <taxon>Chrysomelidae</taxon>
        <taxon>Galerucinae</taxon>
        <taxon>Diabroticina</taxon>
        <taxon>Diabroticites</taxon>
        <taxon>Diabrotica</taxon>
    </lineage>
</organism>
<evidence type="ECO:0000313" key="4">
    <source>
        <dbReference type="RefSeq" id="XP_028139340.1"/>
    </source>
</evidence>
<protein>
    <submittedName>
        <fullName evidence="3 4">Uncharacterized protein LOC114333621</fullName>
    </submittedName>
</protein>
<dbReference type="AlphaFoldDB" id="A0A6P7FSH2"/>
<dbReference type="RefSeq" id="XP_028139339.1">
    <property type="nucleotide sequence ID" value="XM_028283538.1"/>
</dbReference>
<reference evidence="3 4" key="1">
    <citation type="submission" date="2025-04" db="UniProtKB">
        <authorList>
            <consortium name="RefSeq"/>
        </authorList>
    </citation>
    <scope>IDENTIFICATION</scope>
    <source>
        <tissue evidence="3 4">Whole insect</tissue>
    </source>
</reference>
<proteinExistence type="predicted"/>
<feature type="compositionally biased region" description="Low complexity" evidence="1">
    <location>
        <begin position="118"/>
        <end position="151"/>
    </location>
</feature>
<evidence type="ECO:0000256" key="1">
    <source>
        <dbReference type="SAM" id="MobiDB-lite"/>
    </source>
</evidence>
<dbReference type="RefSeq" id="XP_028139340.1">
    <property type="nucleotide sequence ID" value="XM_028283539.1"/>
</dbReference>
<accession>A0A6P7FSH2</accession>
<feature type="region of interest" description="Disordered" evidence="1">
    <location>
        <begin position="112"/>
        <end position="215"/>
    </location>
</feature>
<dbReference type="InterPro" id="IPR057191">
    <property type="entry name" value="DUF7869"/>
</dbReference>
<dbReference type="PANTHER" id="PTHR10773">
    <property type="entry name" value="DNA-DIRECTED RNA POLYMERASES I, II, AND III SUBUNIT RPABC2"/>
    <property type="match status" value="1"/>
</dbReference>
<evidence type="ECO:0000313" key="3">
    <source>
        <dbReference type="RefSeq" id="XP_028139339.1"/>
    </source>
</evidence>
<sequence>MLNNSRTNRIFANLENVEDSQGNYTKDNSENSFKDAQNIMYDKCNTVNTTETTPTTKWVIEHFAKENLENCPVDIINNADPSEKILSNPIMTNDDTCGSGNNNFLETQLPKKAMDKGTSSSSSDSSSSSNSSSSSKSSSSSNTSSDTDNSSQHSKTDTDPYGSDDSIADPPFNPPVIKRQVKITTGNAIKKRKVKDPSNNEKVGRKKLRQPATWKQADTKRLRNGGEAYLSTRIVQNADGTKTKSKILRPAKTLLPPCGNKCKLKCSEKLDEAQRNKIFKEYWNLNDLDKQREYISSNLKAVAPRYRYSNKKAPRKPNNAYYFLIDGQQVRVCKYFFMATLSINHKIITTVLRKQTVCETGKVIEKDKRGKHGKHQKISESIKNSIRAHINSIPRKESHYCRSHSSKEYIEGSKTITDLHRDYLELCKEQNVSSGNYLMYFKIFNEEFNLAFHVPKKDQCEECLRYRSSSEEEKASLQEKFDKHLTEKDLSRTEKDIDKHSDGTTKVVVYDLQAVLPCPTGEASSFYYVSKLNVFNFTLYDIKSHEGTCFLWHEGEALRGSNEIGSCILKFLQNICNDENLNIIFYSDNCAGQNKNKFIIALYLYAINNLPIKSITHKFFVPGHGQSEGDSVHAMIEKQIKKYKKSSPIYVPDQYGCIIRTAKKTGSPYKVHEMGFNDVFDLKALCADLHLTIPKNFKISDVRILMLDRNNPTILNYKSSFNQPEYDQVEIVRSRREINVHNIALKKAFTKKVGITEAKKNGLLSLIEKKRCVPDYYLSFYKNL</sequence>
<dbReference type="Pfam" id="PF25273">
    <property type="entry name" value="DUF7869"/>
    <property type="match status" value="1"/>
</dbReference>
<name>A0A6P7FSH2_DIAVI</name>
<evidence type="ECO:0000259" key="2">
    <source>
        <dbReference type="Pfam" id="PF25273"/>
    </source>
</evidence>
<dbReference type="PANTHER" id="PTHR10773:SF19">
    <property type="match status" value="1"/>
</dbReference>
<feature type="domain" description="DUF7869" evidence="2">
    <location>
        <begin position="549"/>
        <end position="644"/>
    </location>
</feature>